<feature type="domain" description="4Fe-4S ferredoxin-type" evidence="2">
    <location>
        <begin position="77"/>
        <end position="105"/>
    </location>
</feature>
<dbReference type="Gene3D" id="3.30.70.20">
    <property type="match status" value="1"/>
</dbReference>
<dbReference type="SUPFAM" id="SSF54862">
    <property type="entry name" value="4Fe-4S ferredoxins"/>
    <property type="match status" value="1"/>
</dbReference>
<dbReference type="Pfam" id="PF04432">
    <property type="entry name" value="FrhB_FdhB_C"/>
    <property type="match status" value="1"/>
</dbReference>
<dbReference type="GO" id="GO:0052592">
    <property type="term" value="F:oxidoreductase activity, acting on CH or CH2 groups, with an iron-sulfur protein as acceptor"/>
    <property type="evidence" value="ECO:0007669"/>
    <property type="project" value="TreeGrafter"/>
</dbReference>
<dbReference type="PANTHER" id="PTHR31332">
    <property type="entry name" value="7-HYDROXYMETHYL CHLOROPHYLL A REDUCTASE, CHLOROPLASTIC"/>
    <property type="match status" value="1"/>
</dbReference>
<feature type="compositionally biased region" description="Low complexity" evidence="1">
    <location>
        <begin position="108"/>
        <end position="134"/>
    </location>
</feature>
<dbReference type="KEGG" id="harc:HARCEL1_09110"/>
<sequence length="441" mass="45931">MSDSNPSTTDALSDASPRVPSVGADPRESTRDVDPPRNKVWFRDLDEAVIAADRCVRCAACVSACPSDSIGIADSDRRPTLVKMCTGCSRCWDTCPRAGLRYEALPGASSAATPSDASATETSDAPATAAPTDDLPGPVRAAVAARGSSEGQHGGVVSTLLADLLAAGQIDGAVVASGAPLDAPTPELVTDPAEARASGGTVFDQPLQLAAVPDLIATADLPEDPKLALVGTPCVHQGVAALAGDGDYRDPRFDEHPPLDAIDLRISLWCTQALEQEHLAGVLQSAHAIDPGDVVGLDLVGNGLKVELADGTERSVPADSVAGAIPDGCLECGDATGRTADIAVGTIGSEREESTVLVRTARGERALAATDLDTRPIEETGPIAQIATWNRERARRESPREIDPDGGIWIPYAAHREAYDGTDRAPVAFNPARIQQYEEWC</sequence>
<dbReference type="EMBL" id="CP028858">
    <property type="protein sequence ID" value="AWB27859.1"/>
    <property type="molecule type" value="Genomic_DNA"/>
</dbReference>
<evidence type="ECO:0000256" key="1">
    <source>
        <dbReference type="SAM" id="MobiDB-lite"/>
    </source>
</evidence>
<reference evidence="3 4" key="1">
    <citation type="submission" date="2018-04" db="EMBL/GenBank/DDBJ databases">
        <title>Halococcoides cellulosivorans gen. nov., sp. nov., an extremely halophilic cellulose-utilizing haloarchaeon from hypersaline lakes.</title>
        <authorList>
            <person name="Sorokin D.Y."/>
            <person name="Toshchakov S.V."/>
            <person name="Samarov N.I."/>
            <person name="Korzhenkov A."/>
            <person name="Kublanov I.V."/>
        </authorList>
    </citation>
    <scope>NUCLEOTIDE SEQUENCE [LARGE SCALE GENOMIC DNA]</scope>
    <source>
        <strain evidence="3 4">HArcel1</strain>
    </source>
</reference>
<dbReference type="InterPro" id="IPR007525">
    <property type="entry name" value="FrhB_FdhB_C"/>
</dbReference>
<dbReference type="InterPro" id="IPR007516">
    <property type="entry name" value="Co_F420_Hydgase/DH_bsu_N"/>
</dbReference>
<feature type="region of interest" description="Disordered" evidence="1">
    <location>
        <begin position="108"/>
        <end position="138"/>
    </location>
</feature>
<dbReference type="PANTHER" id="PTHR31332:SF0">
    <property type="entry name" value="7-HYDROXYMETHYL CHLOROPHYLL A REDUCTASE, CHLOROPLASTIC"/>
    <property type="match status" value="1"/>
</dbReference>
<accession>A0A2R4X226</accession>
<gene>
    <name evidence="3" type="ORF">HARCEL1_09110</name>
</gene>
<evidence type="ECO:0000313" key="4">
    <source>
        <dbReference type="Proteomes" id="UP000244727"/>
    </source>
</evidence>
<evidence type="ECO:0000313" key="3">
    <source>
        <dbReference type="EMBL" id="AWB27859.1"/>
    </source>
</evidence>
<proteinExistence type="predicted"/>
<protein>
    <submittedName>
        <fullName evidence="3">Coenzyme F420 hydrogenase</fullName>
    </submittedName>
</protein>
<dbReference type="InterPro" id="IPR017900">
    <property type="entry name" value="4Fe4S_Fe_S_CS"/>
</dbReference>
<dbReference type="PROSITE" id="PS00198">
    <property type="entry name" value="4FE4S_FER_1"/>
    <property type="match status" value="2"/>
</dbReference>
<name>A0A2R4X226_9EURY</name>
<feature type="region of interest" description="Disordered" evidence="1">
    <location>
        <begin position="1"/>
        <end position="37"/>
    </location>
</feature>
<feature type="compositionally biased region" description="Basic and acidic residues" evidence="1">
    <location>
        <begin position="25"/>
        <end position="37"/>
    </location>
</feature>
<dbReference type="GeneID" id="36512663"/>
<dbReference type="Pfam" id="PF13237">
    <property type="entry name" value="Fer4_10"/>
    <property type="match status" value="1"/>
</dbReference>
<dbReference type="Pfam" id="PF04422">
    <property type="entry name" value="FrhB_FdhB_N"/>
    <property type="match status" value="1"/>
</dbReference>
<feature type="compositionally biased region" description="Polar residues" evidence="1">
    <location>
        <begin position="1"/>
        <end position="11"/>
    </location>
</feature>
<evidence type="ECO:0000259" key="2">
    <source>
        <dbReference type="PROSITE" id="PS51379"/>
    </source>
</evidence>
<feature type="domain" description="4Fe-4S ferredoxin-type" evidence="2">
    <location>
        <begin position="46"/>
        <end position="75"/>
    </location>
</feature>
<dbReference type="InterPro" id="IPR017896">
    <property type="entry name" value="4Fe4S_Fe-S-bd"/>
</dbReference>
<organism evidence="3 4">
    <name type="scientific">Halococcoides cellulosivorans</name>
    <dbReference type="NCBI Taxonomy" id="1679096"/>
    <lineage>
        <taxon>Archaea</taxon>
        <taxon>Methanobacteriati</taxon>
        <taxon>Methanobacteriota</taxon>
        <taxon>Stenosarchaea group</taxon>
        <taxon>Halobacteria</taxon>
        <taxon>Halobacteriales</taxon>
        <taxon>Haloarculaceae</taxon>
        <taxon>Halococcoides</taxon>
    </lineage>
</organism>
<keyword evidence="4" id="KW-1185">Reference proteome</keyword>
<dbReference type="Proteomes" id="UP000244727">
    <property type="component" value="Chromosome"/>
</dbReference>
<dbReference type="AlphaFoldDB" id="A0A2R4X226"/>
<dbReference type="InterPro" id="IPR045220">
    <property type="entry name" value="FRHB/FDHB/HCAR-like"/>
</dbReference>
<dbReference type="PROSITE" id="PS51379">
    <property type="entry name" value="4FE4S_FER_2"/>
    <property type="match status" value="2"/>
</dbReference>
<dbReference type="RefSeq" id="WP_108382646.1">
    <property type="nucleotide sequence ID" value="NZ_CP028858.1"/>
</dbReference>